<evidence type="ECO:0000256" key="1">
    <source>
        <dbReference type="SAM" id="Phobius"/>
    </source>
</evidence>
<keyword evidence="3" id="KW-1185">Reference proteome</keyword>
<feature type="transmembrane region" description="Helical" evidence="1">
    <location>
        <begin position="107"/>
        <end position="129"/>
    </location>
</feature>
<feature type="transmembrane region" description="Helical" evidence="1">
    <location>
        <begin position="135"/>
        <end position="155"/>
    </location>
</feature>
<proteinExistence type="predicted"/>
<keyword evidence="1" id="KW-0472">Membrane</keyword>
<evidence type="ECO:0000313" key="2">
    <source>
        <dbReference type="EMBL" id="CAG7651965.1"/>
    </source>
</evidence>
<evidence type="ECO:0000313" key="3">
    <source>
        <dbReference type="Proteomes" id="UP000693672"/>
    </source>
</evidence>
<keyword evidence="1" id="KW-0812">Transmembrane</keyword>
<dbReference type="EMBL" id="CAJVAS010000066">
    <property type="protein sequence ID" value="CAG7651965.1"/>
    <property type="molecule type" value="Genomic_DNA"/>
</dbReference>
<dbReference type="Proteomes" id="UP000693672">
    <property type="component" value="Unassembled WGS sequence"/>
</dbReference>
<name>A0A916NS43_9BACL</name>
<keyword evidence="1" id="KW-1133">Transmembrane helix</keyword>
<protein>
    <submittedName>
        <fullName evidence="2">Uncharacterized protein</fullName>
    </submittedName>
</protein>
<dbReference type="RefSeq" id="WP_218096088.1">
    <property type="nucleotide sequence ID" value="NZ_CAJVAS010000066.1"/>
</dbReference>
<comment type="caution">
    <text evidence="2">The sequence shown here is derived from an EMBL/GenBank/DDBJ whole genome shotgun (WGS) entry which is preliminary data.</text>
</comment>
<feature type="transmembrane region" description="Helical" evidence="1">
    <location>
        <begin position="52"/>
        <end position="74"/>
    </location>
</feature>
<reference evidence="2" key="1">
    <citation type="submission" date="2021-06" db="EMBL/GenBank/DDBJ databases">
        <authorList>
            <person name="Criscuolo A."/>
        </authorList>
    </citation>
    <scope>NUCLEOTIDE SEQUENCE</scope>
    <source>
        <strain evidence="2">CIP111600</strain>
    </source>
</reference>
<organism evidence="2 3">
    <name type="scientific">Paenibacillus solanacearum</name>
    <dbReference type="NCBI Taxonomy" id="2048548"/>
    <lineage>
        <taxon>Bacteria</taxon>
        <taxon>Bacillati</taxon>
        <taxon>Bacillota</taxon>
        <taxon>Bacilli</taxon>
        <taxon>Bacillales</taxon>
        <taxon>Paenibacillaceae</taxon>
        <taxon>Paenibacillus</taxon>
    </lineage>
</organism>
<accession>A0A916NS43</accession>
<sequence length="176" mass="20815">MRPLNDKAISKNSTIYNYRLLKRVYHNRIIIGSIWALPVCLFAFDLRLRYSVLPLLLGLAAVPLAHTLFIRLLYTMKEGRAPRGWHWSWDQPWLGTVPGSYISLSKLLGIQLHLFWMTLVIVCCFYPWISPIALAHILFVHLWIMLPRFIIFFRMRRFTAEGYLRISKKETSCYEQ</sequence>
<feature type="transmembrane region" description="Helical" evidence="1">
    <location>
        <begin position="29"/>
        <end position="46"/>
    </location>
</feature>
<gene>
    <name evidence="2" type="ORF">PAESOLCIP111_06428</name>
</gene>
<dbReference type="AlphaFoldDB" id="A0A916NS43"/>